<dbReference type="RefSeq" id="WP_195521963.1">
    <property type="nucleotide sequence ID" value="NZ_BQNJ01000001.1"/>
</dbReference>
<reference evidence="1" key="1">
    <citation type="submission" date="2022-01" db="EMBL/GenBank/DDBJ databases">
        <title>Novel bile acid biosynthetic pathways are enriched in the microbiome of centenarians.</title>
        <authorList>
            <person name="Sato Y."/>
            <person name="Atarashi K."/>
            <person name="Plichta R.D."/>
            <person name="Arai Y."/>
            <person name="Sasajima S."/>
            <person name="Kearney M.S."/>
            <person name="Suda W."/>
            <person name="Takeshita K."/>
            <person name="Sasaki T."/>
            <person name="Okamoto S."/>
            <person name="Skelly N.A."/>
            <person name="Okamura Y."/>
            <person name="Vlamakis H."/>
            <person name="Li Y."/>
            <person name="Tanoue T."/>
            <person name="Takei H."/>
            <person name="Nittono H."/>
            <person name="Narushima S."/>
            <person name="Irie J."/>
            <person name="Itoh H."/>
            <person name="Moriya K."/>
            <person name="Sugiura Y."/>
            <person name="Suematsu M."/>
            <person name="Moritoki N."/>
            <person name="Shibata S."/>
            <person name="Littman R.D."/>
            <person name="Fischbach A.M."/>
            <person name="Uwamino Y."/>
            <person name="Inoue T."/>
            <person name="Honda A."/>
            <person name="Hattori M."/>
            <person name="Murai T."/>
            <person name="Xavier J.R."/>
            <person name="Hirose N."/>
            <person name="Honda K."/>
        </authorList>
    </citation>
    <scope>NUCLEOTIDE SEQUENCE</scope>
    <source>
        <strain evidence="1">CE91-St55</strain>
    </source>
</reference>
<evidence type="ECO:0000313" key="1">
    <source>
        <dbReference type="EMBL" id="GKG99128.1"/>
    </source>
</evidence>
<sequence length="57" mass="6768">MANICTLEPDINQCPYYNDVSQTCNGGPEECGFYKKLETEKQPEAMRRQKWFEQYLK</sequence>
<name>A0AA37JDJ9_9FIRM</name>
<dbReference type="EMBL" id="BQNJ01000001">
    <property type="protein sequence ID" value="GKG99128.1"/>
    <property type="molecule type" value="Genomic_DNA"/>
</dbReference>
<accession>A0AA37JDJ9</accession>
<proteinExistence type="predicted"/>
<dbReference type="AlphaFoldDB" id="A0AA37JDJ9"/>
<protein>
    <submittedName>
        <fullName evidence="1">Uncharacterized protein</fullName>
    </submittedName>
</protein>
<organism evidence="1 2">
    <name type="scientific">Hungatella hathewayi</name>
    <dbReference type="NCBI Taxonomy" id="154046"/>
    <lineage>
        <taxon>Bacteria</taxon>
        <taxon>Bacillati</taxon>
        <taxon>Bacillota</taxon>
        <taxon>Clostridia</taxon>
        <taxon>Lachnospirales</taxon>
        <taxon>Lachnospiraceae</taxon>
        <taxon>Hungatella</taxon>
    </lineage>
</organism>
<comment type="caution">
    <text evidence="1">The sequence shown here is derived from an EMBL/GenBank/DDBJ whole genome shotgun (WGS) entry which is preliminary data.</text>
</comment>
<gene>
    <name evidence="1" type="ORF">CE91St55_11100</name>
</gene>
<evidence type="ECO:0000313" key="2">
    <source>
        <dbReference type="Proteomes" id="UP001055091"/>
    </source>
</evidence>
<dbReference type="Proteomes" id="UP001055091">
    <property type="component" value="Unassembled WGS sequence"/>
</dbReference>